<dbReference type="InterPro" id="IPR001584">
    <property type="entry name" value="Integrase_cat-core"/>
</dbReference>
<sequence>MSTADHPQTDGQTERVNRVVEDMLRSTCAETPKRWSAMLPLVEFALNNAVHASTGFTPFYVNTMRHPRVPVSPPRRDAGLDGREVDWLEDISPTALRKQVDDFLSTRHSVLRHEQADVRGRGNVWTFEVGDRVLLNAKNLPTHAMSAVFKTKLRPLFIVPFKVVAKKGLAYTLNLLKKMRTHPVFYVGLVSRIMTPVR</sequence>
<evidence type="ECO:0000313" key="3">
    <source>
        <dbReference type="Proteomes" id="UP000198211"/>
    </source>
</evidence>
<keyword evidence="3" id="KW-1185">Reference proteome</keyword>
<dbReference type="InterPro" id="IPR050951">
    <property type="entry name" value="Retrovirus_Pol_polyprotein"/>
</dbReference>
<dbReference type="OrthoDB" id="122647at2759"/>
<organism evidence="2 3">
    <name type="scientific">Phytophthora megakarya</name>
    <dbReference type="NCBI Taxonomy" id="4795"/>
    <lineage>
        <taxon>Eukaryota</taxon>
        <taxon>Sar</taxon>
        <taxon>Stramenopiles</taxon>
        <taxon>Oomycota</taxon>
        <taxon>Peronosporomycetes</taxon>
        <taxon>Peronosporales</taxon>
        <taxon>Peronosporaceae</taxon>
        <taxon>Phytophthora</taxon>
    </lineage>
</organism>
<dbReference type="STRING" id="4795.A0A225V838"/>
<proteinExistence type="predicted"/>
<dbReference type="GO" id="GO:0003676">
    <property type="term" value="F:nucleic acid binding"/>
    <property type="evidence" value="ECO:0007669"/>
    <property type="project" value="InterPro"/>
</dbReference>
<evidence type="ECO:0000313" key="2">
    <source>
        <dbReference type="EMBL" id="OWZ00917.1"/>
    </source>
</evidence>
<dbReference type="InterPro" id="IPR056924">
    <property type="entry name" value="SH3_Tf2-1"/>
</dbReference>
<dbReference type="PROSITE" id="PS50994">
    <property type="entry name" value="INTEGRASE"/>
    <property type="match status" value="1"/>
</dbReference>
<dbReference type="InterPro" id="IPR036397">
    <property type="entry name" value="RNaseH_sf"/>
</dbReference>
<feature type="domain" description="Integrase catalytic" evidence="1">
    <location>
        <begin position="1"/>
        <end position="66"/>
    </location>
</feature>
<name>A0A225V838_9STRA</name>
<dbReference type="EMBL" id="NBNE01007234">
    <property type="protein sequence ID" value="OWZ00917.1"/>
    <property type="molecule type" value="Genomic_DNA"/>
</dbReference>
<dbReference type="Proteomes" id="UP000198211">
    <property type="component" value="Unassembled WGS sequence"/>
</dbReference>
<comment type="caution">
    <text evidence="2">The sequence shown here is derived from an EMBL/GenBank/DDBJ whole genome shotgun (WGS) entry which is preliminary data.</text>
</comment>
<accession>A0A225V838</accession>
<dbReference type="Pfam" id="PF24626">
    <property type="entry name" value="SH3_Tf2-1"/>
    <property type="match status" value="1"/>
</dbReference>
<evidence type="ECO:0000259" key="1">
    <source>
        <dbReference type="PROSITE" id="PS50994"/>
    </source>
</evidence>
<dbReference type="PANTHER" id="PTHR37984">
    <property type="entry name" value="PROTEIN CBG26694"/>
    <property type="match status" value="1"/>
</dbReference>
<reference evidence="3" key="1">
    <citation type="submission" date="2017-03" db="EMBL/GenBank/DDBJ databases">
        <title>Phytopthora megakarya and P. palmivora, two closely related causual agents of cacao black pod achieved similar genome size and gene model numbers by different mechanisms.</title>
        <authorList>
            <person name="Ali S."/>
            <person name="Shao J."/>
            <person name="Larry D.J."/>
            <person name="Kronmiller B."/>
            <person name="Shen D."/>
            <person name="Strem M.D."/>
            <person name="Melnick R.L."/>
            <person name="Guiltinan M.J."/>
            <person name="Tyler B.M."/>
            <person name="Meinhardt L.W."/>
            <person name="Bailey B.A."/>
        </authorList>
    </citation>
    <scope>NUCLEOTIDE SEQUENCE [LARGE SCALE GENOMIC DNA]</scope>
    <source>
        <strain evidence="3">zdho120</strain>
    </source>
</reference>
<dbReference type="AlphaFoldDB" id="A0A225V838"/>
<gene>
    <name evidence="2" type="ORF">PHMEG_00027793</name>
</gene>
<dbReference type="GO" id="GO:0015074">
    <property type="term" value="P:DNA integration"/>
    <property type="evidence" value="ECO:0007669"/>
    <property type="project" value="InterPro"/>
</dbReference>
<dbReference type="SUPFAM" id="SSF53098">
    <property type="entry name" value="Ribonuclease H-like"/>
    <property type="match status" value="1"/>
</dbReference>
<dbReference type="PANTHER" id="PTHR37984:SF5">
    <property type="entry name" value="PROTEIN NYNRIN-LIKE"/>
    <property type="match status" value="1"/>
</dbReference>
<protein>
    <submittedName>
        <fullName evidence="2">Pol Polyprotein</fullName>
    </submittedName>
</protein>
<dbReference type="Gene3D" id="3.30.420.10">
    <property type="entry name" value="Ribonuclease H-like superfamily/Ribonuclease H"/>
    <property type="match status" value="1"/>
</dbReference>
<dbReference type="InterPro" id="IPR012337">
    <property type="entry name" value="RNaseH-like_sf"/>
</dbReference>